<evidence type="ECO:0000313" key="3">
    <source>
        <dbReference type="EMBL" id="QTH71007.1"/>
    </source>
</evidence>
<keyword evidence="1" id="KW-0732">Signal</keyword>
<accession>A0A975HKK1</accession>
<sequence length="202" mass="22411">MKLLSPSVGAALMTILFMSGCAWNQNNIATRDPVSLPTMSQYDLHSYVGALAAQLGDMTIPVKSNERIAVTSFLLADALERQTASGQGRGLSQQIQESLITYFTQMGYQTTEFRLESAIVLHPSADSILSRDVEKLRARQNIDYVITGTLTEQQHAFIVNARLTSLVDGLNMSAASIEIPKNVMWTNEKVQMREGTLYRTEY</sequence>
<dbReference type="RefSeq" id="WP_208842649.1">
    <property type="nucleotide sequence ID" value="NZ_CP072133.1"/>
</dbReference>
<keyword evidence="4" id="KW-1185">Reference proteome</keyword>
<evidence type="ECO:0000259" key="2">
    <source>
        <dbReference type="Pfam" id="PF17680"/>
    </source>
</evidence>
<dbReference type="AlphaFoldDB" id="A0A975HKK1"/>
<evidence type="ECO:0000256" key="1">
    <source>
        <dbReference type="SAM" id="SignalP"/>
    </source>
</evidence>
<dbReference type="InterPro" id="IPR041215">
    <property type="entry name" value="FlgO_dom"/>
</dbReference>
<dbReference type="PROSITE" id="PS51257">
    <property type="entry name" value="PROKAR_LIPOPROTEIN"/>
    <property type="match status" value="1"/>
</dbReference>
<organism evidence="3 4">
    <name type="scientific">Pseudoalteromonas xiamenensis</name>
    <dbReference type="NCBI Taxonomy" id="882626"/>
    <lineage>
        <taxon>Bacteria</taxon>
        <taxon>Pseudomonadati</taxon>
        <taxon>Pseudomonadota</taxon>
        <taxon>Gammaproteobacteria</taxon>
        <taxon>Alteromonadales</taxon>
        <taxon>Pseudoalteromonadaceae</taxon>
        <taxon>Pseudoalteromonas</taxon>
    </lineage>
</organism>
<gene>
    <name evidence="3" type="ORF">J5O05_14215</name>
</gene>
<proteinExistence type="predicted"/>
<dbReference type="KEGG" id="pxi:J5O05_14215"/>
<protein>
    <recommendedName>
        <fullName evidence="2">FlgO domain-containing protein</fullName>
    </recommendedName>
</protein>
<feature type="domain" description="FlgO" evidence="2">
    <location>
        <begin position="51"/>
        <end position="183"/>
    </location>
</feature>
<name>A0A975HKK1_9GAMM</name>
<reference evidence="3" key="1">
    <citation type="submission" date="2021-03" db="EMBL/GenBank/DDBJ databases">
        <title>Complete Genome of Pseudoalteromonas xiamenensis STKMTI.2, a new potential marine bacterium producing anti-Vibrio compounds.</title>
        <authorList>
            <person name="Handayani D.P."/>
            <person name="Isnansetyo A."/>
            <person name="Istiqomah I."/>
            <person name="Jumina J."/>
        </authorList>
    </citation>
    <scope>NUCLEOTIDE SEQUENCE</scope>
    <source>
        <strain evidence="3">STKMTI.2</strain>
    </source>
</reference>
<dbReference type="Proteomes" id="UP000664904">
    <property type="component" value="Chromosome"/>
</dbReference>
<dbReference type="EMBL" id="CP072133">
    <property type="protein sequence ID" value="QTH71007.1"/>
    <property type="molecule type" value="Genomic_DNA"/>
</dbReference>
<evidence type="ECO:0000313" key="4">
    <source>
        <dbReference type="Proteomes" id="UP000664904"/>
    </source>
</evidence>
<feature type="chain" id="PRO_5037470625" description="FlgO domain-containing protein" evidence="1">
    <location>
        <begin position="25"/>
        <end position="202"/>
    </location>
</feature>
<dbReference type="Pfam" id="PF17680">
    <property type="entry name" value="FlgO"/>
    <property type="match status" value="1"/>
</dbReference>
<feature type="signal peptide" evidence="1">
    <location>
        <begin position="1"/>
        <end position="24"/>
    </location>
</feature>